<keyword evidence="1" id="KW-0472">Membrane</keyword>
<keyword evidence="1" id="KW-0812">Transmembrane</keyword>
<organism evidence="3 4">
    <name type="scientific">Pseudonocardia xinjiangensis</name>
    <dbReference type="NCBI Taxonomy" id="75289"/>
    <lineage>
        <taxon>Bacteria</taxon>
        <taxon>Bacillati</taxon>
        <taxon>Actinomycetota</taxon>
        <taxon>Actinomycetes</taxon>
        <taxon>Pseudonocardiales</taxon>
        <taxon>Pseudonocardiaceae</taxon>
        <taxon>Pseudonocardia</taxon>
    </lineage>
</organism>
<sequence length="120" mass="12586">MTARSWHRWQDWAALVIGVLTLLSPIVVSTDATALWTLIVFGVLIAATALWSLAQPGSVASEYVHAVLGVLLFISPWVLGYSDLGGASWTSWVAGVLTVAVGLAALPAANAEHRGLAGQH</sequence>
<protein>
    <submittedName>
        <fullName evidence="3">SPW repeat protein</fullName>
    </submittedName>
</protein>
<dbReference type="EMBL" id="JAAXKY010000027">
    <property type="protein sequence ID" value="NMH77611.1"/>
    <property type="molecule type" value="Genomic_DNA"/>
</dbReference>
<keyword evidence="1" id="KW-1133">Transmembrane helix</keyword>
<feature type="transmembrane region" description="Helical" evidence="1">
    <location>
        <begin position="12"/>
        <end position="28"/>
    </location>
</feature>
<feature type="transmembrane region" description="Helical" evidence="1">
    <location>
        <begin position="63"/>
        <end position="81"/>
    </location>
</feature>
<comment type="caution">
    <text evidence="3">The sequence shown here is derived from an EMBL/GenBank/DDBJ whole genome shotgun (WGS) entry which is preliminary data.</text>
</comment>
<dbReference type="Proteomes" id="UP001296706">
    <property type="component" value="Unassembled WGS sequence"/>
</dbReference>
<dbReference type="Pfam" id="PF03779">
    <property type="entry name" value="SPW"/>
    <property type="match status" value="1"/>
</dbReference>
<dbReference type="RefSeq" id="WP_169395690.1">
    <property type="nucleotide sequence ID" value="NZ_BAAAJH010000004.1"/>
</dbReference>
<evidence type="ECO:0000313" key="3">
    <source>
        <dbReference type="EMBL" id="NMH77611.1"/>
    </source>
</evidence>
<reference evidence="3 4" key="1">
    <citation type="submission" date="2020-04" db="EMBL/GenBank/DDBJ databases">
        <authorList>
            <person name="Klaysubun C."/>
            <person name="Duangmal K."/>
            <person name="Lipun K."/>
        </authorList>
    </citation>
    <scope>NUCLEOTIDE SEQUENCE [LARGE SCALE GENOMIC DNA]</scope>
    <source>
        <strain evidence="3 4">JCM 11839</strain>
    </source>
</reference>
<evidence type="ECO:0000259" key="2">
    <source>
        <dbReference type="Pfam" id="PF03779"/>
    </source>
</evidence>
<name>A0ABX1RB29_9PSEU</name>
<dbReference type="InterPro" id="IPR005530">
    <property type="entry name" value="SPW"/>
</dbReference>
<proteinExistence type="predicted"/>
<gene>
    <name evidence="3" type="ORF">HF577_11015</name>
</gene>
<feature type="transmembrane region" description="Helical" evidence="1">
    <location>
        <begin position="87"/>
        <end position="106"/>
    </location>
</feature>
<feature type="domain" description="SPW repeat-containing integral membrane" evidence="2">
    <location>
        <begin position="9"/>
        <end position="103"/>
    </location>
</feature>
<feature type="transmembrane region" description="Helical" evidence="1">
    <location>
        <begin position="34"/>
        <end position="51"/>
    </location>
</feature>
<evidence type="ECO:0000313" key="4">
    <source>
        <dbReference type="Proteomes" id="UP001296706"/>
    </source>
</evidence>
<evidence type="ECO:0000256" key="1">
    <source>
        <dbReference type="SAM" id="Phobius"/>
    </source>
</evidence>
<keyword evidence="4" id="KW-1185">Reference proteome</keyword>
<accession>A0ABX1RB29</accession>